<proteinExistence type="predicted"/>
<gene>
    <name evidence="3" type="ORF">IT41_06790</name>
    <name evidence="4" type="ORF">SAMN04487972_106190</name>
</gene>
<dbReference type="OrthoDB" id="7779102at2"/>
<feature type="transmembrane region" description="Helical" evidence="1">
    <location>
        <begin position="114"/>
        <end position="131"/>
    </location>
</feature>
<dbReference type="EMBL" id="JRKN01000006">
    <property type="protein sequence ID" value="KGJ05466.1"/>
    <property type="molecule type" value="Genomic_DNA"/>
</dbReference>
<dbReference type="STRING" id="376733.SAMN04487972_106190"/>
<reference evidence="4 6" key="3">
    <citation type="submission" date="2016-10" db="EMBL/GenBank/DDBJ databases">
        <authorList>
            <person name="de Groot N.N."/>
        </authorList>
    </citation>
    <scope>NUCLEOTIDE SEQUENCE [LARGE SCALE GENOMIC DNA]</scope>
    <source>
        <strain evidence="4 6">CGMCC 1.6117</strain>
    </source>
</reference>
<evidence type="ECO:0000313" key="5">
    <source>
        <dbReference type="Proteomes" id="UP000029846"/>
    </source>
</evidence>
<keyword evidence="1" id="KW-0472">Membrane</keyword>
<dbReference type="EMBL" id="FOJO01000006">
    <property type="protein sequence ID" value="SFA49378.1"/>
    <property type="molecule type" value="Genomic_DNA"/>
</dbReference>
<evidence type="ECO:0000313" key="3">
    <source>
        <dbReference type="EMBL" id="KGJ05466.1"/>
    </source>
</evidence>
<reference evidence="3 5" key="1">
    <citation type="submission" date="2014-09" db="EMBL/GenBank/DDBJ databases">
        <authorList>
            <person name="McGinnis J.M."/>
            <person name="Wolfgang W.J."/>
        </authorList>
    </citation>
    <scope>NUCLEOTIDE SEQUENCE [LARGE SCALE GENOMIC DNA]</scope>
    <source>
        <strain evidence="3 5">JCM 14014</strain>
    </source>
</reference>
<feature type="transmembrane region" description="Helical" evidence="1">
    <location>
        <begin position="138"/>
        <end position="160"/>
    </location>
</feature>
<protein>
    <submittedName>
        <fullName evidence="4">Putative tricarboxylic transport membrane protein</fullName>
    </submittedName>
</protein>
<evidence type="ECO:0000313" key="6">
    <source>
        <dbReference type="Proteomes" id="UP000182312"/>
    </source>
</evidence>
<reference evidence="3 5" key="2">
    <citation type="submission" date="2014-10" db="EMBL/GenBank/DDBJ databases">
        <title>Paracoccus sanguinis sp. nov., isolated from clinical specimens of New York State patients.</title>
        <authorList>
            <person name="Mingle L.A."/>
            <person name="Cole J.A."/>
            <person name="Lapierre P."/>
            <person name="Musser K.A."/>
        </authorList>
    </citation>
    <scope>NUCLEOTIDE SEQUENCE [LARGE SCALE GENOMIC DNA]</scope>
    <source>
        <strain evidence="3 5">JCM 14014</strain>
    </source>
</reference>
<feature type="domain" description="DUF1468" evidence="2">
    <location>
        <begin position="22"/>
        <end position="161"/>
    </location>
</feature>
<feature type="transmembrane region" description="Helical" evidence="1">
    <location>
        <begin position="53"/>
        <end position="70"/>
    </location>
</feature>
<keyword evidence="1" id="KW-0812">Transmembrane</keyword>
<organism evidence="3 5">
    <name type="scientific">Paracoccus halophilus</name>
    <dbReference type="NCBI Taxonomy" id="376733"/>
    <lineage>
        <taxon>Bacteria</taxon>
        <taxon>Pseudomonadati</taxon>
        <taxon>Pseudomonadota</taxon>
        <taxon>Alphaproteobacteria</taxon>
        <taxon>Rhodobacterales</taxon>
        <taxon>Paracoccaceae</taxon>
        <taxon>Paracoccus</taxon>
    </lineage>
</organism>
<feature type="transmembrane region" description="Helical" evidence="1">
    <location>
        <begin position="21"/>
        <end position="41"/>
    </location>
</feature>
<dbReference type="RefSeq" id="WP_036739623.1">
    <property type="nucleotide sequence ID" value="NZ_FOJO01000006.1"/>
</dbReference>
<evidence type="ECO:0000259" key="2">
    <source>
        <dbReference type="Pfam" id="PF07331"/>
    </source>
</evidence>
<name>A0A099F5H6_9RHOB</name>
<dbReference type="InterPro" id="IPR009936">
    <property type="entry name" value="DUF1468"/>
</dbReference>
<feature type="transmembrane region" description="Helical" evidence="1">
    <location>
        <begin position="90"/>
        <end position="108"/>
    </location>
</feature>
<sequence>MSDQTDPQAETGGGESWLNELLFALAVLAFGAIYFWQSMLITVEEGGVNARTLPAIMSGAILLYGLGRAIQLLLRRPASAAPRIAQGRSILLWVVLPLTVEMVVYVQLIHLAGYLLATFLTMLAVFWTFGLRRPLPMILLSAGAAVVMQLIFVKLLGLYMPSGSLIDLALF</sequence>
<dbReference type="AlphaFoldDB" id="A0A099F5H6"/>
<dbReference type="Proteomes" id="UP000029846">
    <property type="component" value="Unassembled WGS sequence"/>
</dbReference>
<dbReference type="Pfam" id="PF07331">
    <property type="entry name" value="TctB"/>
    <property type="match status" value="1"/>
</dbReference>
<keyword evidence="1" id="KW-1133">Transmembrane helix</keyword>
<keyword evidence="5" id="KW-1185">Reference proteome</keyword>
<evidence type="ECO:0000256" key="1">
    <source>
        <dbReference type="SAM" id="Phobius"/>
    </source>
</evidence>
<accession>A0A099F5H6</accession>
<dbReference type="Proteomes" id="UP000182312">
    <property type="component" value="Unassembled WGS sequence"/>
</dbReference>
<evidence type="ECO:0000313" key="4">
    <source>
        <dbReference type="EMBL" id="SFA49378.1"/>
    </source>
</evidence>